<dbReference type="RefSeq" id="XP_030854219.1">
    <property type="nucleotide sequence ID" value="XM_030998359.1"/>
</dbReference>
<dbReference type="EnsemblMetazoa" id="XM_030998359">
    <property type="protein sequence ID" value="XP_030854219"/>
    <property type="gene ID" value="LOC100893281"/>
</dbReference>
<dbReference type="PANTHER" id="PTHR43851:SF3">
    <property type="entry name" value="COENZYME Q8"/>
    <property type="match status" value="1"/>
</dbReference>
<dbReference type="OrthoDB" id="201153at2759"/>
<protein>
    <recommendedName>
        <fullName evidence="7">ABC1 atypical kinase-like domain-containing protein</fullName>
    </recommendedName>
</protein>
<dbReference type="Pfam" id="PF03109">
    <property type="entry name" value="ABC1"/>
    <property type="match status" value="1"/>
</dbReference>
<dbReference type="OMA" id="CEYWERR"/>
<dbReference type="InParanoid" id="A0A7M7PS08"/>
<feature type="compositionally biased region" description="Basic residues" evidence="6">
    <location>
        <begin position="197"/>
        <end position="207"/>
    </location>
</feature>
<dbReference type="InterPro" id="IPR011009">
    <property type="entry name" value="Kinase-like_dom_sf"/>
</dbReference>
<dbReference type="SUPFAM" id="SSF56112">
    <property type="entry name" value="Protein kinase-like (PK-like)"/>
    <property type="match status" value="1"/>
</dbReference>
<dbReference type="GO" id="GO:0006744">
    <property type="term" value="P:ubiquinone biosynthetic process"/>
    <property type="evidence" value="ECO:0000318"/>
    <property type="project" value="GO_Central"/>
</dbReference>
<dbReference type="InterPro" id="IPR051409">
    <property type="entry name" value="Atypical_kinase_ADCK"/>
</dbReference>
<evidence type="ECO:0000256" key="1">
    <source>
        <dbReference type="ARBA" id="ARBA00004749"/>
    </source>
</evidence>
<dbReference type="AlphaFoldDB" id="A0A7M7PS08"/>
<evidence type="ECO:0000256" key="4">
    <source>
        <dbReference type="ARBA" id="ARBA00022741"/>
    </source>
</evidence>
<keyword evidence="3" id="KW-0808">Transferase</keyword>
<evidence type="ECO:0000256" key="6">
    <source>
        <dbReference type="SAM" id="MobiDB-lite"/>
    </source>
</evidence>
<evidence type="ECO:0000256" key="3">
    <source>
        <dbReference type="ARBA" id="ARBA00022679"/>
    </source>
</evidence>
<organism evidence="8 9">
    <name type="scientific">Strongylocentrotus purpuratus</name>
    <name type="common">Purple sea urchin</name>
    <dbReference type="NCBI Taxonomy" id="7668"/>
    <lineage>
        <taxon>Eukaryota</taxon>
        <taxon>Metazoa</taxon>
        <taxon>Echinodermata</taxon>
        <taxon>Eleutherozoa</taxon>
        <taxon>Echinozoa</taxon>
        <taxon>Echinoidea</taxon>
        <taxon>Euechinoidea</taxon>
        <taxon>Echinacea</taxon>
        <taxon>Camarodonta</taxon>
        <taxon>Echinidea</taxon>
        <taxon>Strongylocentrotidae</taxon>
        <taxon>Strongylocentrotus</taxon>
    </lineage>
</organism>
<evidence type="ECO:0000259" key="7">
    <source>
        <dbReference type="Pfam" id="PF03109"/>
    </source>
</evidence>
<dbReference type="GO" id="GO:0005524">
    <property type="term" value="F:ATP binding"/>
    <property type="evidence" value="ECO:0007669"/>
    <property type="project" value="UniProtKB-KW"/>
</dbReference>
<feature type="region of interest" description="Disordered" evidence="6">
    <location>
        <begin position="121"/>
        <end position="153"/>
    </location>
</feature>
<dbReference type="GeneID" id="100893281"/>
<comment type="pathway">
    <text evidence="1">Cofactor biosynthesis; ubiquinone biosynthesis.</text>
</comment>
<dbReference type="KEGG" id="spu:100893281"/>
<dbReference type="GO" id="GO:0016740">
    <property type="term" value="F:transferase activity"/>
    <property type="evidence" value="ECO:0007669"/>
    <property type="project" value="UniProtKB-KW"/>
</dbReference>
<feature type="domain" description="ABC1 atypical kinase-like" evidence="7">
    <location>
        <begin position="311"/>
        <end position="549"/>
    </location>
</feature>
<name>A0A7M7PS08_STRPU</name>
<proteinExistence type="inferred from homology"/>
<evidence type="ECO:0000256" key="2">
    <source>
        <dbReference type="ARBA" id="ARBA00009670"/>
    </source>
</evidence>
<reference evidence="8" key="2">
    <citation type="submission" date="2021-01" db="UniProtKB">
        <authorList>
            <consortium name="EnsemblMetazoa"/>
        </authorList>
    </citation>
    <scope>IDENTIFICATION</scope>
</reference>
<dbReference type="InterPro" id="IPR034646">
    <property type="entry name" value="ADCK3_dom"/>
</dbReference>
<accession>A0A7M7PS08</accession>
<reference evidence="9" key="1">
    <citation type="submission" date="2015-02" db="EMBL/GenBank/DDBJ databases">
        <title>Genome sequencing for Strongylocentrotus purpuratus.</title>
        <authorList>
            <person name="Murali S."/>
            <person name="Liu Y."/>
            <person name="Vee V."/>
            <person name="English A."/>
            <person name="Wang M."/>
            <person name="Skinner E."/>
            <person name="Han Y."/>
            <person name="Muzny D.M."/>
            <person name="Worley K.C."/>
            <person name="Gibbs R.A."/>
        </authorList>
    </citation>
    <scope>NUCLEOTIDE SEQUENCE</scope>
</reference>
<keyword evidence="4" id="KW-0547">Nucleotide-binding</keyword>
<dbReference type="InterPro" id="IPR004147">
    <property type="entry name" value="ABC1_dom"/>
</dbReference>
<dbReference type="CDD" id="cd13970">
    <property type="entry name" value="ABC1_ADCK3"/>
    <property type="match status" value="1"/>
</dbReference>
<dbReference type="PANTHER" id="PTHR43851">
    <property type="match status" value="1"/>
</dbReference>
<keyword evidence="5" id="KW-0067">ATP-binding</keyword>
<evidence type="ECO:0000313" key="9">
    <source>
        <dbReference type="Proteomes" id="UP000007110"/>
    </source>
</evidence>
<evidence type="ECO:0000256" key="5">
    <source>
        <dbReference type="ARBA" id="ARBA00022840"/>
    </source>
</evidence>
<sequence>MVFQLLLSHFRDCFGNLPQLRIIMSGSRLGDATKAANGFGLLVKTFVDGQCKDVNQVWANSSLMSVVQGVQTKTEERVSDAWMNFSNKTVKIEDDWDSIVTSDPEEWGDTFAESASQFAAEDMAPPPSHKDTTQHSTTSKNGPPGTAPSRGYHSLAGTAAARYRYRVHTDIFQRYFDTGAVSADDIRKTKSSGPKVPPRKPAARPRVKPTLSAQAKEKAVPASRMSRVLNFGGLAAGIGVGALAEKVRRGLGLEETGGKLDSSILMTEANAERIVDTLCRVRGAALKLGQMLSIQDNTLISPELQKVFERVRQSADFMPLWQMERVLNQQLGDDWRSKVASFEDRPFAAASIGQVHLATTHDGREVAMKIQYPGVAQGIESDINNLMMLLKMWNVLPEGLYAESAIEVAKKELGWEVDYIREAECSEKFRHLVEGDPVFTVPKVIPELSTKEVITTELVDGVSLEKAENLSQEKRNEMCVHILRLCLNELFEWRFMQTDPNWSNFLFNEDTGKITLLDFGASRYYDKSFVDTYIKVIHGAASGDREEVLVNLQKLQFLTGYESKAMENAHVDAVMILGEPFRSSKPFDFSTQDTTQRIHGLVPVMLHGRLTPPPEESYSLHRKMAGSFLLCTKLGAKISCKDLFDDIYNRYQFDKE</sequence>
<feature type="region of interest" description="Disordered" evidence="6">
    <location>
        <begin position="186"/>
        <end position="219"/>
    </location>
</feature>
<evidence type="ECO:0000313" key="8">
    <source>
        <dbReference type="EnsemblMetazoa" id="XP_030854219"/>
    </source>
</evidence>
<dbReference type="FunCoup" id="A0A7M7PS08">
    <property type="interactions" value="849"/>
</dbReference>
<comment type="similarity">
    <text evidence="2">Belongs to the protein kinase superfamily. ADCK protein kinase family.</text>
</comment>
<dbReference type="Proteomes" id="UP000007110">
    <property type="component" value="Unassembled WGS sequence"/>
</dbReference>
<keyword evidence="9" id="KW-1185">Reference proteome</keyword>